<evidence type="ECO:0000313" key="2">
    <source>
        <dbReference type="Proteomes" id="UP000516173"/>
    </source>
</evidence>
<accession>A0A7G1KHM2</accession>
<protein>
    <recommendedName>
        <fullName evidence="3">DUF5642 domain-containing protein</fullName>
    </recommendedName>
</protein>
<keyword evidence="2" id="KW-1185">Reference proteome</keyword>
<evidence type="ECO:0008006" key="3">
    <source>
        <dbReference type="Google" id="ProtNLM"/>
    </source>
</evidence>
<reference evidence="1 2" key="1">
    <citation type="submission" date="2020-08" db="EMBL/GenBank/DDBJ databases">
        <title>Genome Sequencing of Nocardia wallacei strain FMUON74 and assembly.</title>
        <authorList>
            <person name="Toyokawa M."/>
            <person name="Uesaka K."/>
        </authorList>
    </citation>
    <scope>NUCLEOTIDE SEQUENCE [LARGE SCALE GENOMIC DNA]</scope>
    <source>
        <strain evidence="1 2">FMUON74</strain>
    </source>
</reference>
<dbReference type="RefSeq" id="WP_187687855.1">
    <property type="nucleotide sequence ID" value="NZ_AP023396.1"/>
</dbReference>
<dbReference type="Proteomes" id="UP000516173">
    <property type="component" value="Chromosome"/>
</dbReference>
<name>A0A7G1KHM2_9NOCA</name>
<evidence type="ECO:0000313" key="1">
    <source>
        <dbReference type="EMBL" id="BCK54618.1"/>
    </source>
</evidence>
<dbReference type="GeneID" id="80346952"/>
<dbReference type="EMBL" id="AP023396">
    <property type="protein sequence ID" value="BCK54618.1"/>
    <property type="molecule type" value="Genomic_DNA"/>
</dbReference>
<organism evidence="1 2">
    <name type="scientific">Nocardia wallacei</name>
    <dbReference type="NCBI Taxonomy" id="480035"/>
    <lineage>
        <taxon>Bacteria</taxon>
        <taxon>Bacillati</taxon>
        <taxon>Actinomycetota</taxon>
        <taxon>Actinomycetes</taxon>
        <taxon>Mycobacteriales</taxon>
        <taxon>Nocardiaceae</taxon>
        <taxon>Nocardia</taxon>
    </lineage>
</organism>
<dbReference type="AlphaFoldDB" id="A0A7G1KHM2"/>
<sequence>MIVPDSPGPRPRLEDRAVARALGGVLLAGLLAGCGSTVAGHPEALRQTTITRRVGTALPELLPRPDSFPAGYTALVLPADQARKAVGDVVGIPAGARADPGDCAPAPPRFGADRTAVVVGTHGDTRATITVELTRSEQPLTALREQLRHCHAVRVQRGPLANAVVTQLDPAPAVAADDALAVRRTVSGPIDAPGLTQSMRTRLAQIGDVRVNATYMTFGDVPPDTAALDHVFGVAVGNVGRG</sequence>
<proteinExistence type="predicted"/>
<dbReference type="KEGG" id="nwl:NWFMUON74_23900"/>
<gene>
    <name evidence="1" type="ORF">NWFMUON74_23900</name>
</gene>